<protein>
    <submittedName>
        <fullName evidence="1">Uncharacterized protein</fullName>
    </submittedName>
</protein>
<reference evidence="1 2" key="1">
    <citation type="submission" date="2015-03" db="EMBL/GenBank/DDBJ databases">
        <authorList>
            <consortium name="Pathogen Informatics"/>
            <person name="Murphy D."/>
        </authorList>
    </citation>
    <scope>NUCLEOTIDE SEQUENCE [LARGE SCALE GENOMIC DNA]</scope>
    <source>
        <strain evidence="1 2">PAP036</strain>
    </source>
</reference>
<evidence type="ECO:0000313" key="2">
    <source>
        <dbReference type="Proteomes" id="UP000038487"/>
    </source>
</evidence>
<dbReference type="RefSeq" id="WP_052538236.1">
    <property type="nucleotide sequence ID" value="NZ_CSUW01000024.1"/>
</dbReference>
<dbReference type="Proteomes" id="UP000038487">
    <property type="component" value="Unassembled WGS sequence"/>
</dbReference>
<comment type="caution">
    <text evidence="1">The sequence shown here is derived from an EMBL/GenBank/DDBJ whole genome shotgun (WGS) entry which is preliminary data.</text>
</comment>
<gene>
    <name evidence="1" type="ORF">ERS075527_05489</name>
</gene>
<proteinExistence type="predicted"/>
<dbReference type="AlphaFoldDB" id="A0AB33TDP8"/>
<evidence type="ECO:0000313" key="1">
    <source>
        <dbReference type="EMBL" id="CPT71455.1"/>
    </source>
</evidence>
<accession>A0AB33TDP8</accession>
<dbReference type="EMBL" id="CSUW01000024">
    <property type="protein sequence ID" value="CPT71455.1"/>
    <property type="molecule type" value="Genomic_DNA"/>
</dbReference>
<organism evidence="1 2">
    <name type="scientific">Mycobacteroides abscessus</name>
    <dbReference type="NCBI Taxonomy" id="36809"/>
    <lineage>
        <taxon>Bacteria</taxon>
        <taxon>Bacillati</taxon>
        <taxon>Actinomycetota</taxon>
        <taxon>Actinomycetes</taxon>
        <taxon>Mycobacteriales</taxon>
        <taxon>Mycobacteriaceae</taxon>
        <taxon>Mycobacteroides</taxon>
    </lineage>
</organism>
<sequence length="176" mass="20664">MELSGRYLRLLDTYEEYLVLRDMLNRIDEVLVSAERSRVEERPLFTVRHMHELYAASPYIEVSFDRQRDAERALASAVETYRKAFHAVTRGREDVTKIVAKQGLPYPIDLEADSRKRPALLPWWQRIGRYQWRGGEIFIERPTGDRFQPMNSPDPTQAIEIERSAGRREITSQQPT</sequence>
<name>A0AB33TDP8_9MYCO</name>